<evidence type="ECO:0000256" key="6">
    <source>
        <dbReference type="ARBA" id="ARBA00023077"/>
    </source>
</evidence>
<dbReference type="PANTHER" id="PTHR30069:SF29">
    <property type="entry name" value="HEMOGLOBIN AND HEMOGLOBIN-HAPTOGLOBIN-BINDING PROTEIN 1-RELATED"/>
    <property type="match status" value="1"/>
</dbReference>
<proteinExistence type="inferred from homology"/>
<keyword evidence="2 10" id="KW-0813">Transport</keyword>
<dbReference type="InterPro" id="IPR008969">
    <property type="entry name" value="CarboxyPept-like_regulatory"/>
</dbReference>
<dbReference type="EMBL" id="BMXB01000005">
    <property type="protein sequence ID" value="GHA36047.1"/>
    <property type="molecule type" value="Genomic_DNA"/>
</dbReference>
<dbReference type="GO" id="GO:0009279">
    <property type="term" value="C:cell outer membrane"/>
    <property type="evidence" value="ECO:0007669"/>
    <property type="project" value="UniProtKB-SubCell"/>
</dbReference>
<reference evidence="15" key="1">
    <citation type="journal article" date="2014" name="Int. J. Syst. Evol. Microbiol.">
        <title>Complete genome sequence of Corynebacterium casei LMG S-19264T (=DSM 44701T), isolated from a smear-ripened cheese.</title>
        <authorList>
            <consortium name="US DOE Joint Genome Institute (JGI-PGF)"/>
            <person name="Walter F."/>
            <person name="Albersmeier A."/>
            <person name="Kalinowski J."/>
            <person name="Ruckert C."/>
        </authorList>
    </citation>
    <scope>NUCLEOTIDE SEQUENCE</scope>
    <source>
        <strain evidence="15">KCTC 12719</strain>
    </source>
</reference>
<name>A0A918SDI3_9FLAO</name>
<evidence type="ECO:0000256" key="8">
    <source>
        <dbReference type="ARBA" id="ARBA00023170"/>
    </source>
</evidence>
<feature type="domain" description="TonB-dependent receptor plug" evidence="14">
    <location>
        <begin position="118"/>
        <end position="226"/>
    </location>
</feature>
<dbReference type="RefSeq" id="WP_189604299.1">
    <property type="nucleotide sequence ID" value="NZ_BMXB01000005.1"/>
</dbReference>
<dbReference type="InterPro" id="IPR039426">
    <property type="entry name" value="TonB-dep_rcpt-like"/>
</dbReference>
<keyword evidence="9 10" id="KW-0998">Cell outer membrane</keyword>
<dbReference type="InterPro" id="IPR037066">
    <property type="entry name" value="Plug_dom_sf"/>
</dbReference>
<evidence type="ECO:0000256" key="10">
    <source>
        <dbReference type="PROSITE-ProRule" id="PRU01360"/>
    </source>
</evidence>
<dbReference type="Gene3D" id="2.60.40.1120">
    <property type="entry name" value="Carboxypeptidase-like, regulatory domain"/>
    <property type="match status" value="1"/>
</dbReference>
<dbReference type="Pfam" id="PF13715">
    <property type="entry name" value="CarbopepD_reg_2"/>
    <property type="match status" value="1"/>
</dbReference>
<dbReference type="Gene3D" id="2.170.130.10">
    <property type="entry name" value="TonB-dependent receptor, plug domain"/>
    <property type="match status" value="1"/>
</dbReference>
<keyword evidence="7 10" id="KW-0472">Membrane</keyword>
<gene>
    <name evidence="15" type="ORF">GCM10007103_16890</name>
</gene>
<dbReference type="Gene3D" id="2.40.170.20">
    <property type="entry name" value="TonB-dependent receptor, beta-barrel domain"/>
    <property type="match status" value="1"/>
</dbReference>
<keyword evidence="5 12" id="KW-0732">Signal</keyword>
<dbReference type="InterPro" id="IPR010917">
    <property type="entry name" value="TonB_rcpt_CS"/>
</dbReference>
<sequence>MRKLLALALFLTSATIFAQGTITGTVIDAEMDAPLPGANVVVTGTDNGAITDFNGEFSLNVQQGTGTIEISFLGFVKEVISFNVSNGATVDLGQIQMSPDADALDEVIVTSYALAIDRKTPVAVSTIRAEEIETRLGNQEFPEILRSTPGVYATKGGGGFGDSELTLRGFNSENIAVMINGIPVNDMENGRVYWSNWAGLSDVTRTMQVQRGLGAARVAVPSIGGTVNILTKTTDAVEGGNILMSTGNDGYQKYGFTLSTGLLDNGFAATVSASRTTGNGYIDGTQFEGYSYFVNLAKDFGDDHQLSFTAFGAPQYHGQRQNAESIETYRDSESGTKFNRDWGYRDGQVVHIEDNFYHKPQLSLNHYWTISEITSLSTAVYASFGQGGGGGWGGVNKFGIGSYNNPNPYRDGYLQPVNVDRIVDENVARGALGSETYLRASRNNHNWYGAISTLSTDITDNIEFIGGIDARYYVGEHYTEVTDLLGGRFVFDDDDANNPVVMAQVGDKIDYYDEGTVLWGGAFAQAEYSKDDLSAFISLAASNTGYKREDFFSYLDTDPLRETDYQNFFGYSGKGGANYNLDQNNNIFANIGYFEKAPFFDAVFLNYRNDINDEAKNQRIFSAELGYGFRSPNFRADLNLYRTNWRDKTLVQSFQNADGSSGSANILGVNALHQGVELEFSYRPWENLTFTGMGSIGDWRWQDDVTGVQLFNDEQELVATVDLYIEDLKVGGSAQNTFALGADYEAIEGTFIRLNFNYFDELYTNFDPNTRNNPELGQSWEVPAYSLVDFGVTHDFEFGGFDATLMGNINNLFDTEYIAVARDSGQYFYGFGRTFNVGAKIKF</sequence>
<keyword evidence="8 15" id="KW-0675">Receptor</keyword>
<comment type="similarity">
    <text evidence="10 11">Belongs to the TonB-dependent receptor family.</text>
</comment>
<evidence type="ECO:0000256" key="9">
    <source>
        <dbReference type="ARBA" id="ARBA00023237"/>
    </source>
</evidence>
<dbReference type="GO" id="GO:0044718">
    <property type="term" value="P:siderophore transmembrane transport"/>
    <property type="evidence" value="ECO:0007669"/>
    <property type="project" value="TreeGrafter"/>
</dbReference>
<evidence type="ECO:0000256" key="11">
    <source>
        <dbReference type="RuleBase" id="RU003357"/>
    </source>
</evidence>
<protein>
    <submittedName>
        <fullName evidence="15">TonB-dependent receptor</fullName>
    </submittedName>
</protein>
<dbReference type="PROSITE" id="PS01156">
    <property type="entry name" value="TONB_DEPENDENT_REC_2"/>
    <property type="match status" value="1"/>
</dbReference>
<accession>A0A918SDI3</accession>
<evidence type="ECO:0000259" key="13">
    <source>
        <dbReference type="Pfam" id="PF00593"/>
    </source>
</evidence>
<dbReference type="PROSITE" id="PS52016">
    <property type="entry name" value="TONB_DEPENDENT_REC_3"/>
    <property type="match status" value="1"/>
</dbReference>
<dbReference type="Pfam" id="PF00593">
    <property type="entry name" value="TonB_dep_Rec_b-barrel"/>
    <property type="match status" value="1"/>
</dbReference>
<evidence type="ECO:0000256" key="5">
    <source>
        <dbReference type="ARBA" id="ARBA00022729"/>
    </source>
</evidence>
<evidence type="ECO:0000313" key="16">
    <source>
        <dbReference type="Proteomes" id="UP000610456"/>
    </source>
</evidence>
<keyword evidence="6 11" id="KW-0798">TonB box</keyword>
<dbReference type="Pfam" id="PF07715">
    <property type="entry name" value="Plug"/>
    <property type="match status" value="1"/>
</dbReference>
<evidence type="ECO:0000256" key="7">
    <source>
        <dbReference type="ARBA" id="ARBA00023136"/>
    </source>
</evidence>
<keyword evidence="3 10" id="KW-1134">Transmembrane beta strand</keyword>
<evidence type="ECO:0000256" key="1">
    <source>
        <dbReference type="ARBA" id="ARBA00004571"/>
    </source>
</evidence>
<feature type="signal peptide" evidence="12">
    <location>
        <begin position="1"/>
        <end position="18"/>
    </location>
</feature>
<dbReference type="PANTHER" id="PTHR30069">
    <property type="entry name" value="TONB-DEPENDENT OUTER MEMBRANE RECEPTOR"/>
    <property type="match status" value="1"/>
</dbReference>
<reference evidence="15" key="2">
    <citation type="submission" date="2020-09" db="EMBL/GenBank/DDBJ databases">
        <authorList>
            <person name="Sun Q."/>
            <person name="Kim S."/>
        </authorList>
    </citation>
    <scope>NUCLEOTIDE SEQUENCE</scope>
    <source>
        <strain evidence="15">KCTC 12719</strain>
    </source>
</reference>
<comment type="subcellular location">
    <subcellularLocation>
        <location evidence="1 10">Cell outer membrane</location>
        <topology evidence="1 10">Multi-pass membrane protein</topology>
    </subcellularLocation>
</comment>
<dbReference type="GO" id="GO:0015344">
    <property type="term" value="F:siderophore uptake transmembrane transporter activity"/>
    <property type="evidence" value="ECO:0007669"/>
    <property type="project" value="TreeGrafter"/>
</dbReference>
<feature type="domain" description="TonB-dependent receptor-like beta-barrel" evidence="13">
    <location>
        <begin position="416"/>
        <end position="812"/>
    </location>
</feature>
<dbReference type="InterPro" id="IPR000531">
    <property type="entry name" value="Beta-barrel_TonB"/>
</dbReference>
<organism evidence="15 16">
    <name type="scientific">Salinimicrobium marinum</name>
    <dbReference type="NCBI Taxonomy" id="680283"/>
    <lineage>
        <taxon>Bacteria</taxon>
        <taxon>Pseudomonadati</taxon>
        <taxon>Bacteroidota</taxon>
        <taxon>Flavobacteriia</taxon>
        <taxon>Flavobacteriales</taxon>
        <taxon>Flavobacteriaceae</taxon>
        <taxon>Salinimicrobium</taxon>
    </lineage>
</organism>
<dbReference type="SUPFAM" id="SSF49464">
    <property type="entry name" value="Carboxypeptidase regulatory domain-like"/>
    <property type="match status" value="1"/>
</dbReference>
<feature type="chain" id="PRO_5037871633" evidence="12">
    <location>
        <begin position="19"/>
        <end position="843"/>
    </location>
</feature>
<keyword evidence="16" id="KW-1185">Reference proteome</keyword>
<evidence type="ECO:0000259" key="14">
    <source>
        <dbReference type="Pfam" id="PF07715"/>
    </source>
</evidence>
<comment type="caution">
    <text evidence="15">The sequence shown here is derived from an EMBL/GenBank/DDBJ whole genome shotgun (WGS) entry which is preliminary data.</text>
</comment>
<dbReference type="InterPro" id="IPR036942">
    <property type="entry name" value="Beta-barrel_TonB_sf"/>
</dbReference>
<dbReference type="Proteomes" id="UP000610456">
    <property type="component" value="Unassembled WGS sequence"/>
</dbReference>
<evidence type="ECO:0000256" key="12">
    <source>
        <dbReference type="SAM" id="SignalP"/>
    </source>
</evidence>
<keyword evidence="4 10" id="KW-0812">Transmembrane</keyword>
<dbReference type="AlphaFoldDB" id="A0A918SDI3"/>
<dbReference type="InterPro" id="IPR012910">
    <property type="entry name" value="Plug_dom"/>
</dbReference>
<evidence type="ECO:0000256" key="2">
    <source>
        <dbReference type="ARBA" id="ARBA00022448"/>
    </source>
</evidence>
<evidence type="ECO:0000313" key="15">
    <source>
        <dbReference type="EMBL" id="GHA36047.1"/>
    </source>
</evidence>
<evidence type="ECO:0000256" key="3">
    <source>
        <dbReference type="ARBA" id="ARBA00022452"/>
    </source>
</evidence>
<dbReference type="SUPFAM" id="SSF56935">
    <property type="entry name" value="Porins"/>
    <property type="match status" value="1"/>
</dbReference>
<evidence type="ECO:0000256" key="4">
    <source>
        <dbReference type="ARBA" id="ARBA00022692"/>
    </source>
</evidence>